<accession>K2K2I0</accession>
<feature type="compositionally biased region" description="Low complexity" evidence="1">
    <location>
        <begin position="88"/>
        <end position="113"/>
    </location>
</feature>
<comment type="caution">
    <text evidence="3">The sequence shown here is derived from an EMBL/GenBank/DDBJ whole genome shotgun (WGS) entry which is preliminary data.</text>
</comment>
<dbReference type="STRING" id="745411.B3C1_12014"/>
<proteinExistence type="predicted"/>
<feature type="region of interest" description="Disordered" evidence="1">
    <location>
        <begin position="85"/>
        <end position="168"/>
    </location>
</feature>
<dbReference type="OrthoDB" id="7069317at2"/>
<protein>
    <submittedName>
        <fullName evidence="3">Uncharacterized protein</fullName>
    </submittedName>
</protein>
<keyword evidence="2" id="KW-0472">Membrane</keyword>
<dbReference type="Proteomes" id="UP000006755">
    <property type="component" value="Unassembled WGS sequence"/>
</dbReference>
<evidence type="ECO:0000256" key="1">
    <source>
        <dbReference type="SAM" id="MobiDB-lite"/>
    </source>
</evidence>
<keyword evidence="4" id="KW-1185">Reference proteome</keyword>
<dbReference type="EMBL" id="AMRI01000016">
    <property type="protein sequence ID" value="EKE71660.1"/>
    <property type="molecule type" value="Genomic_DNA"/>
</dbReference>
<evidence type="ECO:0000313" key="4">
    <source>
        <dbReference type="Proteomes" id="UP000006755"/>
    </source>
</evidence>
<reference evidence="3 4" key="1">
    <citation type="journal article" date="2012" name="J. Bacteriol.">
        <title>Genome Sequence of Gallaecimonas xiamenensis Type Strain 3-C-1.</title>
        <authorList>
            <person name="Lai Q."/>
            <person name="Wang L."/>
            <person name="Wang W."/>
            <person name="Shao Z."/>
        </authorList>
    </citation>
    <scope>NUCLEOTIDE SEQUENCE [LARGE SCALE GENOMIC DNA]</scope>
    <source>
        <strain evidence="3 4">3-C-1</strain>
    </source>
</reference>
<keyword evidence="2" id="KW-0812">Transmembrane</keyword>
<organism evidence="3 4">
    <name type="scientific">Gallaecimonas xiamenensis 3-C-1</name>
    <dbReference type="NCBI Taxonomy" id="745411"/>
    <lineage>
        <taxon>Bacteria</taxon>
        <taxon>Pseudomonadati</taxon>
        <taxon>Pseudomonadota</taxon>
        <taxon>Gammaproteobacteria</taxon>
        <taxon>Enterobacterales</taxon>
        <taxon>Gallaecimonadaceae</taxon>
        <taxon>Gallaecimonas</taxon>
    </lineage>
</organism>
<evidence type="ECO:0000256" key="2">
    <source>
        <dbReference type="SAM" id="Phobius"/>
    </source>
</evidence>
<sequence length="232" mass="25573">MQAPSIPDNPARQPQSQGYLLWGGLALLLHLLLLWFAGPKPSLPPPVQAPKAVKATLLRFQEQPKAYSSQVGQGGELPTQGEREVVAPQPQGSPGHQGQAQPGRQQQVDDQGVLPADPFARDTQAGGQQGSFGQQLEQSLQRLQQRQQDSWLQGQSPGGAKALPRPNARVRDEEIIELGENQRLYRGPNGECALLMDVEGLQGKETRWLSTSLCKEEGPDFREFIKKRQHRD</sequence>
<feature type="transmembrane region" description="Helical" evidence="2">
    <location>
        <begin position="19"/>
        <end position="38"/>
    </location>
</feature>
<name>K2K2I0_9GAMM</name>
<evidence type="ECO:0000313" key="3">
    <source>
        <dbReference type="EMBL" id="EKE71660.1"/>
    </source>
</evidence>
<dbReference type="RefSeq" id="WP_008485107.1">
    <property type="nucleotide sequence ID" value="NZ_AMRI01000016.1"/>
</dbReference>
<dbReference type="AlphaFoldDB" id="K2K2I0"/>
<keyword evidence="2" id="KW-1133">Transmembrane helix</keyword>
<feature type="compositionally biased region" description="Low complexity" evidence="1">
    <location>
        <begin position="131"/>
        <end position="155"/>
    </location>
</feature>
<gene>
    <name evidence="3" type="ORF">B3C1_12014</name>
</gene>